<proteinExistence type="inferred from homology"/>
<dbReference type="InterPro" id="IPR035959">
    <property type="entry name" value="RutC-like_sf"/>
</dbReference>
<organism evidence="2 3">
    <name type="scientific">Mesoterricola silvestris</name>
    <dbReference type="NCBI Taxonomy" id="2927979"/>
    <lineage>
        <taxon>Bacteria</taxon>
        <taxon>Pseudomonadati</taxon>
        <taxon>Acidobacteriota</taxon>
        <taxon>Holophagae</taxon>
        <taxon>Holophagales</taxon>
        <taxon>Holophagaceae</taxon>
        <taxon>Mesoterricola</taxon>
    </lineage>
</organism>
<evidence type="ECO:0000256" key="1">
    <source>
        <dbReference type="ARBA" id="ARBA00010552"/>
    </source>
</evidence>
<dbReference type="InterPro" id="IPR019897">
    <property type="entry name" value="RidA_CS"/>
</dbReference>
<keyword evidence="3" id="KW-1185">Reference proteome</keyword>
<name>A0AA48GRR6_9BACT</name>
<dbReference type="GO" id="GO:0019239">
    <property type="term" value="F:deaminase activity"/>
    <property type="evidence" value="ECO:0007669"/>
    <property type="project" value="TreeGrafter"/>
</dbReference>
<comment type="similarity">
    <text evidence="1">Belongs to the RutC family.</text>
</comment>
<evidence type="ECO:0000313" key="3">
    <source>
        <dbReference type="Proteomes" id="UP001238179"/>
    </source>
</evidence>
<dbReference type="RefSeq" id="WP_316413635.1">
    <property type="nucleotide sequence ID" value="NZ_AP027080.1"/>
</dbReference>
<accession>A0AA48GRR6</accession>
<dbReference type="FunFam" id="3.30.1330.40:FF:000001">
    <property type="entry name" value="L-PSP family endoribonuclease"/>
    <property type="match status" value="1"/>
</dbReference>
<dbReference type="Pfam" id="PF01042">
    <property type="entry name" value="Ribonuc_L-PSP"/>
    <property type="match status" value="1"/>
</dbReference>
<dbReference type="Proteomes" id="UP001238179">
    <property type="component" value="Chromosome"/>
</dbReference>
<dbReference type="PROSITE" id="PS01094">
    <property type="entry name" value="UPF0076"/>
    <property type="match status" value="1"/>
</dbReference>
<dbReference type="AlphaFoldDB" id="A0AA48GRR6"/>
<dbReference type="SUPFAM" id="SSF55298">
    <property type="entry name" value="YjgF-like"/>
    <property type="match status" value="1"/>
</dbReference>
<dbReference type="PANTHER" id="PTHR11803">
    <property type="entry name" value="2-IMINOBUTANOATE/2-IMINOPROPANOATE DEAMINASE RIDA"/>
    <property type="match status" value="1"/>
</dbReference>
<dbReference type="NCBIfam" id="TIGR00004">
    <property type="entry name" value="Rid family detoxifying hydrolase"/>
    <property type="match status" value="1"/>
</dbReference>
<dbReference type="EMBL" id="AP027080">
    <property type="protein sequence ID" value="BDU74954.1"/>
    <property type="molecule type" value="Genomic_DNA"/>
</dbReference>
<evidence type="ECO:0000313" key="2">
    <source>
        <dbReference type="EMBL" id="BDU74954.1"/>
    </source>
</evidence>
<dbReference type="InterPro" id="IPR006175">
    <property type="entry name" value="YjgF/YER057c/UK114"/>
</dbReference>
<dbReference type="Gene3D" id="3.30.1330.40">
    <property type="entry name" value="RutC-like"/>
    <property type="match status" value="1"/>
</dbReference>
<reference evidence="3" key="1">
    <citation type="journal article" date="2023" name="Int. J. Syst. Evol. Microbiol.">
        <title>Mesoterricola silvestris gen. nov., sp. nov., Mesoterricola sediminis sp. nov., Geothrix oryzae sp. nov., Geothrix edaphica sp. nov., Geothrix rubra sp. nov., and Geothrix limicola sp. nov., six novel members of Acidobacteriota isolated from soils.</title>
        <authorList>
            <person name="Itoh H."/>
            <person name="Sugisawa Y."/>
            <person name="Mise K."/>
            <person name="Xu Z."/>
            <person name="Kuniyasu M."/>
            <person name="Ushijima N."/>
            <person name="Kawano K."/>
            <person name="Kobayashi E."/>
            <person name="Shiratori Y."/>
            <person name="Masuda Y."/>
            <person name="Senoo K."/>
        </authorList>
    </citation>
    <scope>NUCLEOTIDE SEQUENCE [LARGE SCALE GENOMIC DNA]</scope>
    <source>
        <strain evidence="3">W79</strain>
    </source>
</reference>
<dbReference type="KEGG" id="msil:METEAL_41280"/>
<dbReference type="InterPro" id="IPR006056">
    <property type="entry name" value="RidA"/>
</dbReference>
<dbReference type="GO" id="GO:0005829">
    <property type="term" value="C:cytosol"/>
    <property type="evidence" value="ECO:0007669"/>
    <property type="project" value="TreeGrafter"/>
</dbReference>
<dbReference type="PANTHER" id="PTHR11803:SF58">
    <property type="entry name" value="PROTEIN HMF1-RELATED"/>
    <property type="match status" value="1"/>
</dbReference>
<dbReference type="CDD" id="cd00448">
    <property type="entry name" value="YjgF_YER057c_UK114_family"/>
    <property type="match status" value="1"/>
</dbReference>
<protein>
    <submittedName>
        <fullName evidence="2">Reactive intermediate/imine deaminase</fullName>
    </submittedName>
</protein>
<gene>
    <name evidence="2" type="ORF">METEAL_41280</name>
</gene>
<sequence>MKTIATPNAPSAIGPYSQAQVSGNLLFTAGQIPLVPGTMEMVTGSVEDQTVQVVANLTAVLQAAGTDWSRVLKTTVFLTDLAEFGAFNAVYEKLLGGAKPARSTVQVAALPRGAKVEIELVAEIRADA</sequence>